<dbReference type="InterPro" id="IPR007487">
    <property type="entry name" value="ABC_transpt-TYRBP-like"/>
</dbReference>
<dbReference type="InterPro" id="IPR028082">
    <property type="entry name" value="Peripla_BP_I"/>
</dbReference>
<dbReference type="RefSeq" id="WP_094783575.1">
    <property type="nucleotide sequence ID" value="NZ_BEDT01000001.1"/>
</dbReference>
<dbReference type="EMBL" id="BEDT01000001">
    <property type="protein sequence ID" value="GAX46481.1"/>
    <property type="molecule type" value="Genomic_DNA"/>
</dbReference>
<dbReference type="InterPro" id="IPR047776">
    <property type="entry name" value="ABC_SBP_TrpX-like"/>
</dbReference>
<dbReference type="PANTHER" id="PTHR35271:SF1">
    <property type="entry name" value="ABC TRANSPORTER, SUBSTRATE-BINDING LIPOPROTEIN"/>
    <property type="match status" value="1"/>
</dbReference>
<protein>
    <recommendedName>
        <fullName evidence="4">ABC transporter substrate-binding protein</fullName>
    </recommendedName>
</protein>
<sequence>MKNKKMLVAIVVIVIIGLGSILIPKFFKQQNKVKSSDVTVGVLQFVTHPALDQIYSGIKEGLADEGYADAKINFYNAQADQSKVTTMAGQLVDQKNDVLIGIATPSAQGLANATTDVPVIMGAVSDPVGAKLVKNVKKPEGNVTGVSDKFPVAKEIELIKQVTPNVKKIGILYSSSEDNSKSQVADFKKVATKQGYEVSEYAVSSTNDITTTVNVALSNVDALYVPVDNTIASAFPTVIELSNAAKIPVFPSVDTMVAQGGLAAVTINQHDLGVATGKMAGQVLKGKKVSELPVEFYDTTQPVINEKAAKTLGITIPESVVKAAKAAEEKGTK</sequence>
<evidence type="ECO:0000256" key="1">
    <source>
        <dbReference type="SAM" id="Phobius"/>
    </source>
</evidence>
<feature type="transmembrane region" description="Helical" evidence="1">
    <location>
        <begin position="7"/>
        <end position="27"/>
    </location>
</feature>
<accession>A0A224X9V7</accession>
<gene>
    <name evidence="2" type="ORF">RsY01_60</name>
</gene>
<organism evidence="2 3">
    <name type="scientific">Pseudolactococcus reticulitermitis</name>
    <dbReference type="NCBI Taxonomy" id="2025039"/>
    <lineage>
        <taxon>Bacteria</taxon>
        <taxon>Bacillati</taxon>
        <taxon>Bacillota</taxon>
        <taxon>Bacilli</taxon>
        <taxon>Lactobacillales</taxon>
        <taxon>Streptococcaceae</taxon>
        <taxon>Pseudolactococcus</taxon>
    </lineage>
</organism>
<dbReference type="Proteomes" id="UP000218689">
    <property type="component" value="Unassembled WGS sequence"/>
</dbReference>
<proteinExistence type="predicted"/>
<dbReference type="Pfam" id="PF04392">
    <property type="entry name" value="ABC_sub_bind"/>
    <property type="match status" value="1"/>
</dbReference>
<comment type="caution">
    <text evidence="2">The sequence shown here is derived from an EMBL/GenBank/DDBJ whole genome shotgun (WGS) entry which is preliminary data.</text>
</comment>
<keyword evidence="3" id="KW-1185">Reference proteome</keyword>
<dbReference type="Gene3D" id="3.40.50.2300">
    <property type="match status" value="2"/>
</dbReference>
<evidence type="ECO:0000313" key="2">
    <source>
        <dbReference type="EMBL" id="GAX46481.1"/>
    </source>
</evidence>
<evidence type="ECO:0000313" key="3">
    <source>
        <dbReference type="Proteomes" id="UP000218689"/>
    </source>
</evidence>
<dbReference type="SUPFAM" id="SSF53822">
    <property type="entry name" value="Periplasmic binding protein-like I"/>
    <property type="match status" value="1"/>
</dbReference>
<name>A0A224X9V7_9LACT</name>
<dbReference type="AlphaFoldDB" id="A0A224X9V7"/>
<reference evidence="3" key="1">
    <citation type="submission" date="2017-08" db="EMBL/GenBank/DDBJ databases">
        <title>Draft genome sequence of Lactococcus sp. strain Rs-Y01, isolated from the gut of the lower termite Reticulitermes speratus.</title>
        <authorList>
            <person name="Ohkuma M."/>
            <person name="Yuki M."/>
        </authorList>
    </citation>
    <scope>NUCLEOTIDE SEQUENCE [LARGE SCALE GENOMIC DNA]</scope>
    <source>
        <strain evidence="3">Rs-Y01</strain>
    </source>
</reference>
<dbReference type="PANTHER" id="PTHR35271">
    <property type="entry name" value="ABC TRANSPORTER, SUBSTRATE-BINDING LIPOPROTEIN-RELATED"/>
    <property type="match status" value="1"/>
</dbReference>
<keyword evidence="1" id="KW-1133">Transmembrane helix</keyword>
<dbReference type="CDD" id="cd06325">
    <property type="entry name" value="PBP1_ABC_unchar_transporter"/>
    <property type="match status" value="1"/>
</dbReference>
<keyword evidence="1" id="KW-0472">Membrane</keyword>
<dbReference type="NCBIfam" id="NF041285">
    <property type="entry name" value="ABC_SBP_TrpX"/>
    <property type="match status" value="1"/>
</dbReference>
<dbReference type="OrthoDB" id="9776955at2"/>
<keyword evidence="1" id="KW-0812">Transmembrane</keyword>
<evidence type="ECO:0008006" key="4">
    <source>
        <dbReference type="Google" id="ProtNLM"/>
    </source>
</evidence>